<gene>
    <name evidence="1" type="ORF">FS935_07350</name>
</gene>
<dbReference type="EMBL" id="VOQF01000003">
    <property type="protein sequence ID" value="TXC92189.1"/>
    <property type="molecule type" value="Genomic_DNA"/>
</dbReference>
<reference evidence="1 2" key="1">
    <citation type="journal article" date="2005" name="Int. J. Syst. Evol. Microbiol.">
        <title>Bacillus litoralis sp. nov., isolated from a tidal flat of the Yellow Sea in Korea.</title>
        <authorList>
            <person name="Yoon J.H."/>
            <person name="Oh T.K."/>
        </authorList>
    </citation>
    <scope>NUCLEOTIDE SEQUENCE [LARGE SCALE GENOMIC DNA]</scope>
    <source>
        <strain evidence="1 2">SW-211</strain>
    </source>
</reference>
<keyword evidence="2" id="KW-1185">Reference proteome</keyword>
<proteinExistence type="predicted"/>
<protein>
    <submittedName>
        <fullName evidence="1">DUF3993 domain-containing protein</fullName>
    </submittedName>
</protein>
<sequence>MGQVRMKVLFIFFIFLISLSQHVAAEKPNERPQSDILSHVQNAFEAQVSLTEEPRSKEEIERILGEYFLDSFIKVYLKENVESVNNQYIVYGTDLPKNTIPFFQYNGETVIEIVDEQAMIYEYFEANNEGPVSYDNHYEVVFLKKTNNNWKISSIEHEVNKPFLNKEPARSNMVHLDLIDTNVVNRLSTSETVEFNQYNLSNATQGISFLSTYLLSKNLINDFYF</sequence>
<accession>A0A5C6W8K2</accession>
<evidence type="ECO:0000313" key="1">
    <source>
        <dbReference type="EMBL" id="TXC92189.1"/>
    </source>
</evidence>
<dbReference type="InterPro" id="IPR025056">
    <property type="entry name" value="DUF3993"/>
</dbReference>
<evidence type="ECO:0000313" key="2">
    <source>
        <dbReference type="Proteomes" id="UP000321363"/>
    </source>
</evidence>
<dbReference type="AlphaFoldDB" id="A0A5C6W8K2"/>
<organism evidence="1 2">
    <name type="scientific">Metabacillus litoralis</name>
    <dbReference type="NCBI Taxonomy" id="152268"/>
    <lineage>
        <taxon>Bacteria</taxon>
        <taxon>Bacillati</taxon>
        <taxon>Bacillota</taxon>
        <taxon>Bacilli</taxon>
        <taxon>Bacillales</taxon>
        <taxon>Bacillaceae</taxon>
        <taxon>Metabacillus</taxon>
    </lineage>
</organism>
<dbReference type="Pfam" id="PF13158">
    <property type="entry name" value="DUF3993"/>
    <property type="match status" value="1"/>
</dbReference>
<dbReference type="RefSeq" id="WP_158638555.1">
    <property type="nucleotide sequence ID" value="NZ_VOQF01000003.1"/>
</dbReference>
<comment type="caution">
    <text evidence="1">The sequence shown here is derived from an EMBL/GenBank/DDBJ whole genome shotgun (WGS) entry which is preliminary data.</text>
</comment>
<name>A0A5C6W8K2_9BACI</name>
<dbReference type="OrthoDB" id="2680601at2"/>
<dbReference type="Proteomes" id="UP000321363">
    <property type="component" value="Unassembled WGS sequence"/>
</dbReference>